<reference evidence="4 5" key="1">
    <citation type="submission" date="2017-12" db="EMBL/GenBank/DDBJ databases">
        <title>Phylogenetic diversity of female urinary microbiome.</title>
        <authorList>
            <person name="Thomas-White K."/>
            <person name="Wolfe A.J."/>
        </authorList>
    </citation>
    <scope>NUCLEOTIDE SEQUENCE [LARGE SCALE GENOMIC DNA]</scope>
    <source>
        <strain evidence="4 5">UMB0402</strain>
    </source>
</reference>
<name>A0A2I1IR23_9ACTO</name>
<dbReference type="STRING" id="33007.HMPREF3198_01051"/>
<dbReference type="Proteomes" id="UP000235122">
    <property type="component" value="Unassembled WGS sequence"/>
</dbReference>
<dbReference type="Gene3D" id="3.90.400.10">
    <property type="entry name" value="Oligo-1,6-glucosidase, Domain 2"/>
    <property type="match status" value="1"/>
</dbReference>
<keyword evidence="2" id="KW-0326">Glycosidase</keyword>
<dbReference type="SMART" id="SM00642">
    <property type="entry name" value="Aamy"/>
    <property type="match status" value="1"/>
</dbReference>
<accession>A0A2I1IR23</accession>
<organism evidence="4 5">
    <name type="scientific">Winkia neuii</name>
    <dbReference type="NCBI Taxonomy" id="33007"/>
    <lineage>
        <taxon>Bacteria</taxon>
        <taxon>Bacillati</taxon>
        <taxon>Actinomycetota</taxon>
        <taxon>Actinomycetes</taxon>
        <taxon>Actinomycetales</taxon>
        <taxon>Actinomycetaceae</taxon>
        <taxon>Winkia</taxon>
    </lineage>
</organism>
<dbReference type="PANTHER" id="PTHR10357:SF210">
    <property type="entry name" value="MALTODEXTRIN GLUCOSIDASE"/>
    <property type="match status" value="1"/>
</dbReference>
<feature type="domain" description="Glycosyl hydrolase family 13 catalytic" evidence="3">
    <location>
        <begin position="28"/>
        <end position="363"/>
    </location>
</feature>
<dbReference type="EMBL" id="PKKO01000001">
    <property type="protein sequence ID" value="PKY73571.1"/>
    <property type="molecule type" value="Genomic_DNA"/>
</dbReference>
<keyword evidence="5" id="KW-1185">Reference proteome</keyword>
<evidence type="ECO:0000259" key="3">
    <source>
        <dbReference type="SMART" id="SM00642"/>
    </source>
</evidence>
<dbReference type="GO" id="GO:0005975">
    <property type="term" value="P:carbohydrate metabolic process"/>
    <property type="evidence" value="ECO:0007669"/>
    <property type="project" value="InterPro"/>
</dbReference>
<evidence type="ECO:0000313" key="5">
    <source>
        <dbReference type="Proteomes" id="UP000235122"/>
    </source>
</evidence>
<dbReference type="InterPro" id="IPR017853">
    <property type="entry name" value="GH"/>
</dbReference>
<dbReference type="AlphaFoldDB" id="A0A2I1IR23"/>
<dbReference type="InterPro" id="IPR045857">
    <property type="entry name" value="O16G_dom_2"/>
</dbReference>
<dbReference type="Gene3D" id="3.20.20.80">
    <property type="entry name" value="Glycosidases"/>
    <property type="match status" value="1"/>
</dbReference>
<dbReference type="SUPFAM" id="SSF51445">
    <property type="entry name" value="(Trans)glycosidases"/>
    <property type="match status" value="1"/>
</dbReference>
<evidence type="ECO:0000256" key="1">
    <source>
        <dbReference type="ARBA" id="ARBA00022801"/>
    </source>
</evidence>
<sequence>MGDFSEHAIIWHLYPLGALGAPKVNPAFSGEGDTTPGRTLADLVPWLDHARKLGANVLQLGPIFEAYSHGYDTLNYFKIDPRLGDIDDFHTLIDAAHQRGFSVIGDGVFNHVSPACPQMQDLAKRGQQSAYANAFRIDWRGWQPGHLPNYKTFEGHAGLAALNHSDPTVLALVKNVMDYWLGKGLDGWRLDAAYAIDPALWAQVLPPLRKKYPHLWVSGEVIHGNYTQLLEAAGWDSLTQYELWKSIWSSLEQKNFYELQWNLRRHLEFCEHFWPQTFLGNHDVTRIASRLSPAQVGQAAAILFTLPGIPSIYYGDECGARGVKEERLGGDDAIRPPLPAFQGPQNRGEKQFWHYYASLIALRRRHSWLAHANVEITHLENEVIAYRAFAREGDGQLLVVLNNSEKPLPTSHSALAGAGEQLLADAFHNGELAAGAFGIFALNHETMGP</sequence>
<protein>
    <submittedName>
        <fullName evidence="4">DUF3459 domain-containing protein</fullName>
    </submittedName>
</protein>
<dbReference type="InterPro" id="IPR006047">
    <property type="entry name" value="GH13_cat_dom"/>
</dbReference>
<dbReference type="GO" id="GO:0016798">
    <property type="term" value="F:hydrolase activity, acting on glycosyl bonds"/>
    <property type="evidence" value="ECO:0007669"/>
    <property type="project" value="UniProtKB-KW"/>
</dbReference>
<dbReference type="PANTHER" id="PTHR10357">
    <property type="entry name" value="ALPHA-AMYLASE FAMILY MEMBER"/>
    <property type="match status" value="1"/>
</dbReference>
<keyword evidence="1" id="KW-0378">Hydrolase</keyword>
<proteinExistence type="predicted"/>
<comment type="caution">
    <text evidence="4">The sequence shown here is derived from an EMBL/GenBank/DDBJ whole genome shotgun (WGS) entry which is preliminary data.</text>
</comment>
<evidence type="ECO:0000256" key="2">
    <source>
        <dbReference type="ARBA" id="ARBA00023295"/>
    </source>
</evidence>
<gene>
    <name evidence="4" type="ORF">CYJ19_02260</name>
</gene>
<evidence type="ECO:0000313" key="4">
    <source>
        <dbReference type="EMBL" id="PKY73571.1"/>
    </source>
</evidence>
<dbReference type="Pfam" id="PF00128">
    <property type="entry name" value="Alpha-amylase"/>
    <property type="match status" value="1"/>
</dbReference>